<dbReference type="AlphaFoldDB" id="A0A831XEP2"/>
<evidence type="ECO:0000259" key="2">
    <source>
        <dbReference type="Pfam" id="PF07589"/>
    </source>
</evidence>
<dbReference type="InterPro" id="IPR013424">
    <property type="entry name" value="Ice-binding_C"/>
</dbReference>
<keyword evidence="1" id="KW-0732">Signal</keyword>
<evidence type="ECO:0000313" key="3">
    <source>
        <dbReference type="EMBL" id="HEN42432.1"/>
    </source>
</evidence>
<feature type="signal peptide" evidence="1">
    <location>
        <begin position="1"/>
        <end position="25"/>
    </location>
</feature>
<name>A0A831XEP2_GEOME</name>
<feature type="domain" description="Ice-binding protein C-terminal" evidence="2">
    <location>
        <begin position="220"/>
        <end position="246"/>
    </location>
</feature>
<organism evidence="3">
    <name type="scientific">Geobacter metallireducens</name>
    <dbReference type="NCBI Taxonomy" id="28232"/>
    <lineage>
        <taxon>Bacteria</taxon>
        <taxon>Pseudomonadati</taxon>
        <taxon>Thermodesulfobacteriota</taxon>
        <taxon>Desulfuromonadia</taxon>
        <taxon>Geobacterales</taxon>
        <taxon>Geobacteraceae</taxon>
        <taxon>Geobacter</taxon>
    </lineage>
</organism>
<protein>
    <submittedName>
        <fullName evidence="3">PEP-CTERM sorting domain-containing protein</fullName>
    </submittedName>
</protein>
<dbReference type="EMBL" id="DSOV01000039">
    <property type="protein sequence ID" value="HEN42432.1"/>
    <property type="molecule type" value="Genomic_DNA"/>
</dbReference>
<gene>
    <name evidence="3" type="ORF">ENQ87_08650</name>
</gene>
<sequence>MKSRCLFLVLAALAVLLGSVRHGMALSYTIDFDSLAAGSDPSTIVTPFGNLHLTTNATHFDADLNPVQSPLIVGSGFRTTSGANYLGAAGGLSMYEQQFSGGHSVTIDLSGLSMDVVGISAHFVTNFNRYPLEDPFVEYPPGLFSVEAGGAAALSTLPSAFYDDLGKDFLVSLSMANPFTTARLLSVADTGQTDPEGVFHPDIYSFTIDDITLTMTGTTPIPEPSTVLLLAGGIGVIAFMGRGGRK</sequence>
<evidence type="ECO:0000256" key="1">
    <source>
        <dbReference type="SAM" id="SignalP"/>
    </source>
</evidence>
<reference evidence="3" key="1">
    <citation type="journal article" date="2020" name="mSystems">
        <title>Genome- and Community-Level Interaction Insights into Carbon Utilization and Element Cycling Functions of Hydrothermarchaeota in Hydrothermal Sediment.</title>
        <authorList>
            <person name="Zhou Z."/>
            <person name="Liu Y."/>
            <person name="Xu W."/>
            <person name="Pan J."/>
            <person name="Luo Z.H."/>
            <person name="Li M."/>
        </authorList>
    </citation>
    <scope>NUCLEOTIDE SEQUENCE [LARGE SCALE GENOMIC DNA]</scope>
    <source>
        <strain evidence="3">SpSt-349</strain>
    </source>
</reference>
<accession>A0A831XEP2</accession>
<dbReference type="NCBIfam" id="TIGR02595">
    <property type="entry name" value="PEP_CTERM"/>
    <property type="match status" value="1"/>
</dbReference>
<feature type="chain" id="PRO_5032533859" evidence="1">
    <location>
        <begin position="26"/>
        <end position="246"/>
    </location>
</feature>
<dbReference type="Pfam" id="PF07589">
    <property type="entry name" value="PEP-CTERM"/>
    <property type="match status" value="1"/>
</dbReference>
<proteinExistence type="predicted"/>
<comment type="caution">
    <text evidence="3">The sequence shown here is derived from an EMBL/GenBank/DDBJ whole genome shotgun (WGS) entry which is preliminary data.</text>
</comment>